<protein>
    <recommendedName>
        <fullName evidence="3">DUF6594 domain-containing protein</fullName>
    </recommendedName>
</protein>
<dbReference type="EMBL" id="JAKLMC020000005">
    <property type="protein sequence ID" value="KAK5956015.1"/>
    <property type="molecule type" value="Genomic_DNA"/>
</dbReference>
<comment type="caution">
    <text evidence="4">The sequence shown here is derived from an EMBL/GenBank/DDBJ whole genome shotgun (WGS) entry which is preliminary data.</text>
</comment>
<dbReference type="Pfam" id="PF20237">
    <property type="entry name" value="DUF6594"/>
    <property type="match status" value="1"/>
</dbReference>
<feature type="domain" description="DUF6594" evidence="3">
    <location>
        <begin position="169"/>
        <end position="255"/>
    </location>
</feature>
<accession>A0AAN8IAU0</accession>
<gene>
    <name evidence="4" type="ORF">OHC33_002588</name>
</gene>
<dbReference type="Proteomes" id="UP001316803">
    <property type="component" value="Unassembled WGS sequence"/>
</dbReference>
<feature type="transmembrane region" description="Helical" evidence="2">
    <location>
        <begin position="190"/>
        <end position="209"/>
    </location>
</feature>
<sequence length="266" mass="29468">MDRGKTVGIDLRDSQPAHRQPAREADLRDLDLGDEIARIGLPDLIVPTKSPKRVIVDLAVLNRMYLSSLQGQIMREVRLIDRDLHFDRDRATRVGGLLDEYSKAIVNWELMEKYSASSKGEFERDPYMITSSFKLQRDMIEVAGLIEELPSTRRDRPSYASLDEKKPQLPIGSRPAARARRDLEAFVKRFSFALFGALSLLAPMVLMVLTGGTLATLLTVCIAVLLFAFVVSLWGEEESPATILAIVASYTAVLVVFVGTSGSAVS</sequence>
<feature type="region of interest" description="Disordered" evidence="1">
    <location>
        <begin position="1"/>
        <end position="23"/>
    </location>
</feature>
<dbReference type="AlphaFoldDB" id="A0AAN8IAU0"/>
<evidence type="ECO:0000259" key="3">
    <source>
        <dbReference type="Pfam" id="PF20237"/>
    </source>
</evidence>
<evidence type="ECO:0000313" key="4">
    <source>
        <dbReference type="EMBL" id="KAK5956015.1"/>
    </source>
</evidence>
<name>A0AAN8IAU0_9EURO</name>
<keyword evidence="5" id="KW-1185">Reference proteome</keyword>
<evidence type="ECO:0000256" key="2">
    <source>
        <dbReference type="SAM" id="Phobius"/>
    </source>
</evidence>
<proteinExistence type="predicted"/>
<keyword evidence="2" id="KW-1133">Transmembrane helix</keyword>
<feature type="transmembrane region" description="Helical" evidence="2">
    <location>
        <begin position="241"/>
        <end position="260"/>
    </location>
</feature>
<keyword evidence="2" id="KW-0812">Transmembrane</keyword>
<organism evidence="4 5">
    <name type="scientific">Knufia fluminis</name>
    <dbReference type="NCBI Taxonomy" id="191047"/>
    <lineage>
        <taxon>Eukaryota</taxon>
        <taxon>Fungi</taxon>
        <taxon>Dikarya</taxon>
        <taxon>Ascomycota</taxon>
        <taxon>Pezizomycotina</taxon>
        <taxon>Eurotiomycetes</taxon>
        <taxon>Chaetothyriomycetidae</taxon>
        <taxon>Chaetothyriales</taxon>
        <taxon>Trichomeriaceae</taxon>
        <taxon>Knufia</taxon>
    </lineage>
</organism>
<reference evidence="4 5" key="1">
    <citation type="submission" date="2022-12" db="EMBL/GenBank/DDBJ databases">
        <title>Genomic features and morphological characterization of a novel Knufia sp. strain isolated from spacecraft assembly facility.</title>
        <authorList>
            <person name="Teixeira M."/>
            <person name="Chander A.M."/>
            <person name="Stajich J.E."/>
            <person name="Venkateswaran K."/>
        </authorList>
    </citation>
    <scope>NUCLEOTIDE SEQUENCE [LARGE SCALE GENOMIC DNA]</scope>
    <source>
        <strain evidence="4 5">FJI-L2-BK-P2</strain>
    </source>
</reference>
<feature type="transmembrane region" description="Helical" evidence="2">
    <location>
        <begin position="215"/>
        <end position="234"/>
    </location>
</feature>
<evidence type="ECO:0000313" key="5">
    <source>
        <dbReference type="Proteomes" id="UP001316803"/>
    </source>
</evidence>
<dbReference type="InterPro" id="IPR046529">
    <property type="entry name" value="DUF6594"/>
</dbReference>
<keyword evidence="2" id="KW-0472">Membrane</keyword>
<evidence type="ECO:0000256" key="1">
    <source>
        <dbReference type="SAM" id="MobiDB-lite"/>
    </source>
</evidence>